<evidence type="ECO:0000259" key="2">
    <source>
        <dbReference type="Pfam" id="PF05239"/>
    </source>
</evidence>
<evidence type="ECO:0000313" key="4">
    <source>
        <dbReference type="EMBL" id="MDR7273955.1"/>
    </source>
</evidence>
<dbReference type="GO" id="GO:0019684">
    <property type="term" value="P:photosynthesis, light reaction"/>
    <property type="evidence" value="ECO:0007669"/>
    <property type="project" value="InterPro"/>
</dbReference>
<dbReference type="GO" id="GO:0030077">
    <property type="term" value="C:plasma membrane light-harvesting complex"/>
    <property type="evidence" value="ECO:0007669"/>
    <property type="project" value="InterPro"/>
</dbReference>
<dbReference type="InterPro" id="IPR011033">
    <property type="entry name" value="PRC_barrel-like_sf"/>
</dbReference>
<reference evidence="4" key="1">
    <citation type="submission" date="2023-07" db="EMBL/GenBank/DDBJ databases">
        <title>Sequencing the genomes of 1000 actinobacteria strains.</title>
        <authorList>
            <person name="Klenk H.-P."/>
        </authorList>
    </citation>
    <scope>NUCLEOTIDE SEQUENCE</scope>
    <source>
        <strain evidence="4">DSM 44707</strain>
    </source>
</reference>
<accession>A0AAE3YK62</accession>
<evidence type="ECO:0000313" key="5">
    <source>
        <dbReference type="Proteomes" id="UP001183643"/>
    </source>
</evidence>
<sequence length="237" mass="26672">MSITSEHWQSLPGRTVFDRDGDRVGTVGQVWTGADGTGAEWISVRTGLFGLRDTLIPLGPAELRGDELHVPFDKSTIKQAPRVENDGDEPLDQTEVQRLYSYYAGFANGGRHRGDKAMTRSEERLQVGTERQTTGKARLRKYVVTEEVRTTVPVQREEVRLEREPITDANRDDAYAGPDISEAEHEVTLHAERPVVSKEAVPVERVRLGTETVQDEETVGGRVRKERIEADLPDRRR</sequence>
<dbReference type="RefSeq" id="WP_310363038.1">
    <property type="nucleotide sequence ID" value="NZ_JAVDYB010000001.1"/>
</dbReference>
<dbReference type="InterPro" id="IPR019060">
    <property type="entry name" value="DUF2382"/>
</dbReference>
<dbReference type="InterPro" id="IPR027275">
    <property type="entry name" value="PRC-brl_dom"/>
</dbReference>
<dbReference type="Pfam" id="PF05239">
    <property type="entry name" value="PRC"/>
    <property type="match status" value="1"/>
</dbReference>
<dbReference type="PANTHER" id="PTHR38463:SF1">
    <property type="entry name" value="STRESS RESPONSE PROTEIN YSNF"/>
    <property type="match status" value="1"/>
</dbReference>
<dbReference type="Proteomes" id="UP001183643">
    <property type="component" value="Unassembled WGS sequence"/>
</dbReference>
<dbReference type="EMBL" id="JAVDYB010000001">
    <property type="protein sequence ID" value="MDR7273955.1"/>
    <property type="molecule type" value="Genomic_DNA"/>
</dbReference>
<dbReference type="AlphaFoldDB" id="A0AAE3YK62"/>
<feature type="domain" description="PRC-barrel" evidence="2">
    <location>
        <begin position="10"/>
        <end position="75"/>
    </location>
</feature>
<name>A0AAE3YK62_9ACTN</name>
<evidence type="ECO:0000256" key="1">
    <source>
        <dbReference type="SAM" id="MobiDB-lite"/>
    </source>
</evidence>
<organism evidence="4 5">
    <name type="scientific">Catenuloplanes atrovinosus</name>
    <dbReference type="NCBI Taxonomy" id="137266"/>
    <lineage>
        <taxon>Bacteria</taxon>
        <taxon>Bacillati</taxon>
        <taxon>Actinomycetota</taxon>
        <taxon>Actinomycetes</taxon>
        <taxon>Micromonosporales</taxon>
        <taxon>Micromonosporaceae</taxon>
        <taxon>Catenuloplanes</taxon>
    </lineage>
</organism>
<dbReference type="Gene3D" id="3.90.50.10">
    <property type="entry name" value="Photosynthetic Reaction Center, subunit H, domain 2"/>
    <property type="match status" value="1"/>
</dbReference>
<dbReference type="InterPro" id="IPR014747">
    <property type="entry name" value="Bac_photo_RC_H_C"/>
</dbReference>
<keyword evidence="5" id="KW-1185">Reference proteome</keyword>
<dbReference type="SUPFAM" id="SSF50346">
    <property type="entry name" value="PRC-barrel domain"/>
    <property type="match status" value="1"/>
</dbReference>
<evidence type="ECO:0000259" key="3">
    <source>
        <dbReference type="Pfam" id="PF09557"/>
    </source>
</evidence>
<feature type="domain" description="DUF2382" evidence="3">
    <location>
        <begin position="118"/>
        <end position="229"/>
    </location>
</feature>
<proteinExistence type="predicted"/>
<comment type="caution">
    <text evidence="4">The sequence shown here is derived from an EMBL/GenBank/DDBJ whole genome shotgun (WGS) entry which is preliminary data.</text>
</comment>
<dbReference type="InterPro" id="IPR052967">
    <property type="entry name" value="Stress_Response_Assoc"/>
</dbReference>
<feature type="region of interest" description="Disordered" evidence="1">
    <location>
        <begin position="212"/>
        <end position="237"/>
    </location>
</feature>
<feature type="compositionally biased region" description="Basic and acidic residues" evidence="1">
    <location>
        <begin position="226"/>
        <end position="237"/>
    </location>
</feature>
<dbReference type="Pfam" id="PF09557">
    <property type="entry name" value="DUF2382"/>
    <property type="match status" value="1"/>
</dbReference>
<dbReference type="PANTHER" id="PTHR38463">
    <property type="entry name" value="STRESS RESPONSE PROTEIN YSNF"/>
    <property type="match status" value="1"/>
</dbReference>
<protein>
    <submittedName>
        <fullName evidence="4">Uncharacterized protein (TIGR02271 family)</fullName>
    </submittedName>
</protein>
<gene>
    <name evidence="4" type="ORF">J2S41_000733</name>
</gene>